<keyword evidence="1" id="KW-0472">Membrane</keyword>
<proteinExistence type="predicted"/>
<feature type="non-terminal residue" evidence="2">
    <location>
        <position position="1"/>
    </location>
</feature>
<feature type="transmembrane region" description="Helical" evidence="1">
    <location>
        <begin position="74"/>
        <end position="90"/>
    </location>
</feature>
<organism evidence="2 3">
    <name type="scientific">Perkinsus olseni</name>
    <name type="common">Perkinsus atlanticus</name>
    <dbReference type="NCBI Taxonomy" id="32597"/>
    <lineage>
        <taxon>Eukaryota</taxon>
        <taxon>Sar</taxon>
        <taxon>Alveolata</taxon>
        <taxon>Perkinsozoa</taxon>
        <taxon>Perkinsea</taxon>
        <taxon>Perkinsida</taxon>
        <taxon>Perkinsidae</taxon>
        <taxon>Perkinsus</taxon>
    </lineage>
</organism>
<keyword evidence="1" id="KW-1133">Transmembrane helix</keyword>
<reference evidence="2 3" key="1">
    <citation type="submission" date="2020-04" db="EMBL/GenBank/DDBJ databases">
        <title>Perkinsus olseni comparative genomics.</title>
        <authorList>
            <person name="Bogema D.R."/>
        </authorList>
    </citation>
    <scope>NUCLEOTIDE SEQUENCE [LARGE SCALE GENOMIC DNA]</scope>
    <source>
        <strain evidence="2 3">ATCC PRA-207</strain>
    </source>
</reference>
<dbReference type="AlphaFoldDB" id="A0A7J6Q2J0"/>
<accession>A0A7J6Q2J0</accession>
<feature type="transmembrane region" description="Helical" evidence="1">
    <location>
        <begin position="96"/>
        <end position="113"/>
    </location>
</feature>
<comment type="caution">
    <text evidence="2">The sequence shown here is derived from an EMBL/GenBank/DDBJ whole genome shotgun (WGS) entry which is preliminary data.</text>
</comment>
<keyword evidence="3" id="KW-1185">Reference proteome</keyword>
<keyword evidence="1" id="KW-0812">Transmembrane</keyword>
<sequence>MNTSPSARHVTIETQRSAERFDVKSPTRLRRSLSLRRSSTDVPVSPREAVDMTLFDQHWTSRLQNRPYTRKKETGAWVGGAFLGLLALPFGPMGMVVLGAVGAGLGSLVGLVLDRRERRTGRLLASREHRRLKYLIRYASDRFPRSDDPAGFLESAAEQRRGVFLCAFYKVITEFKPVAEIGTISNTAKKELTLLYSFLCRDDVHQCLWIYTDDFLK</sequence>
<evidence type="ECO:0000256" key="1">
    <source>
        <dbReference type="SAM" id="Phobius"/>
    </source>
</evidence>
<name>A0A7J6Q2J0_PEROL</name>
<dbReference type="EMBL" id="JABANO010035880">
    <property type="protein sequence ID" value="KAF4702734.1"/>
    <property type="molecule type" value="Genomic_DNA"/>
</dbReference>
<evidence type="ECO:0000313" key="2">
    <source>
        <dbReference type="EMBL" id="KAF4702734.1"/>
    </source>
</evidence>
<evidence type="ECO:0000313" key="3">
    <source>
        <dbReference type="Proteomes" id="UP000553632"/>
    </source>
</evidence>
<gene>
    <name evidence="2" type="ORF">FOZ63_007495</name>
</gene>
<dbReference type="Proteomes" id="UP000553632">
    <property type="component" value="Unassembled WGS sequence"/>
</dbReference>
<protein>
    <submittedName>
        <fullName evidence="2">Uncharacterized protein</fullName>
    </submittedName>
</protein>